<accession>R7S1M1</accession>
<evidence type="ECO:0000256" key="3">
    <source>
        <dbReference type="ARBA" id="ARBA00035112"/>
    </source>
</evidence>
<dbReference type="AlphaFoldDB" id="R7S1M1"/>
<dbReference type="Proteomes" id="UP000054196">
    <property type="component" value="Unassembled WGS sequence"/>
</dbReference>
<reference evidence="5" key="1">
    <citation type="journal article" date="2012" name="Science">
        <title>The Paleozoic origin of enzymatic lignin decomposition reconstructed from 31 fungal genomes.</title>
        <authorList>
            <person name="Floudas D."/>
            <person name="Binder M."/>
            <person name="Riley R."/>
            <person name="Barry K."/>
            <person name="Blanchette R.A."/>
            <person name="Henrissat B."/>
            <person name="Martinez A.T."/>
            <person name="Otillar R."/>
            <person name="Spatafora J.W."/>
            <person name="Yadav J.S."/>
            <person name="Aerts A."/>
            <person name="Benoit I."/>
            <person name="Boyd A."/>
            <person name="Carlson A."/>
            <person name="Copeland A."/>
            <person name="Coutinho P.M."/>
            <person name="de Vries R.P."/>
            <person name="Ferreira P."/>
            <person name="Findley K."/>
            <person name="Foster B."/>
            <person name="Gaskell J."/>
            <person name="Glotzer D."/>
            <person name="Gorecki P."/>
            <person name="Heitman J."/>
            <person name="Hesse C."/>
            <person name="Hori C."/>
            <person name="Igarashi K."/>
            <person name="Jurgens J.A."/>
            <person name="Kallen N."/>
            <person name="Kersten P."/>
            <person name="Kohler A."/>
            <person name="Kuees U."/>
            <person name="Kumar T.K.A."/>
            <person name="Kuo A."/>
            <person name="LaButti K."/>
            <person name="Larrondo L.F."/>
            <person name="Lindquist E."/>
            <person name="Ling A."/>
            <person name="Lombard V."/>
            <person name="Lucas S."/>
            <person name="Lundell T."/>
            <person name="Martin R."/>
            <person name="McLaughlin D.J."/>
            <person name="Morgenstern I."/>
            <person name="Morin E."/>
            <person name="Murat C."/>
            <person name="Nagy L.G."/>
            <person name="Nolan M."/>
            <person name="Ohm R.A."/>
            <person name="Patyshakuliyeva A."/>
            <person name="Rokas A."/>
            <person name="Ruiz-Duenas F.J."/>
            <person name="Sabat G."/>
            <person name="Salamov A."/>
            <person name="Samejima M."/>
            <person name="Schmutz J."/>
            <person name="Slot J.C."/>
            <person name="St John F."/>
            <person name="Stenlid J."/>
            <person name="Sun H."/>
            <person name="Sun S."/>
            <person name="Syed K."/>
            <person name="Tsang A."/>
            <person name="Wiebenga A."/>
            <person name="Young D."/>
            <person name="Pisabarro A."/>
            <person name="Eastwood D.C."/>
            <person name="Martin F."/>
            <person name="Cullen D."/>
            <person name="Grigoriev I.V."/>
            <person name="Hibbett D.S."/>
        </authorList>
    </citation>
    <scope>NUCLEOTIDE SEQUENCE [LARGE SCALE GENOMIC DNA]</scope>
    <source>
        <strain evidence="5">HHB-11173 SS5</strain>
    </source>
</reference>
<dbReference type="GeneID" id="18880178"/>
<evidence type="ECO:0000313" key="5">
    <source>
        <dbReference type="Proteomes" id="UP000054196"/>
    </source>
</evidence>
<protein>
    <submittedName>
        <fullName evidence="4">Uncharacterized protein</fullName>
    </submittedName>
</protein>
<dbReference type="Pfam" id="PF11807">
    <property type="entry name" value="UstYa"/>
    <property type="match status" value="1"/>
</dbReference>
<evidence type="ECO:0000256" key="2">
    <source>
        <dbReference type="ARBA" id="ARBA00023002"/>
    </source>
</evidence>
<dbReference type="RefSeq" id="XP_007388599.1">
    <property type="nucleotide sequence ID" value="XM_007388537.1"/>
</dbReference>
<dbReference type="eggNOG" id="ENOG502SPTB">
    <property type="taxonomic scope" value="Eukaryota"/>
</dbReference>
<dbReference type="InterPro" id="IPR021765">
    <property type="entry name" value="UstYa-like"/>
</dbReference>
<dbReference type="EMBL" id="JH687556">
    <property type="protein sequence ID" value="EIN04128.1"/>
    <property type="molecule type" value="Genomic_DNA"/>
</dbReference>
<dbReference type="OMA" id="DAGMRGH"/>
<comment type="similarity">
    <text evidence="3">Belongs to the ustYa family.</text>
</comment>
<gene>
    <name evidence="4" type="ORF">PUNSTDRAFT_138857</name>
</gene>
<dbReference type="HOGENOM" id="CLU_042941_8_3_1"/>
<comment type="pathway">
    <text evidence="1">Mycotoxin biosynthesis.</text>
</comment>
<proteinExistence type="inferred from homology"/>
<dbReference type="GO" id="GO:0043386">
    <property type="term" value="P:mycotoxin biosynthetic process"/>
    <property type="evidence" value="ECO:0007669"/>
    <property type="project" value="InterPro"/>
</dbReference>
<evidence type="ECO:0000256" key="1">
    <source>
        <dbReference type="ARBA" id="ARBA00004685"/>
    </source>
</evidence>
<evidence type="ECO:0000313" key="4">
    <source>
        <dbReference type="EMBL" id="EIN04128.1"/>
    </source>
</evidence>
<name>R7S1M1_PUNST</name>
<sequence length="150" mass="17490">MTFEESVRLKVDGSLAGAEWFSQRVPAKHAGYIQLGPEKRLFAVAMYHELHCVNTFRKALADPKDADGTPHHVQHCLNYLRQLFLCSADATLEPYDWTLRNYTQEPVGITRQCRDWTVVYERMEESYDSWVRFQRNRQHGDSSAGQERKP</sequence>
<dbReference type="PANTHER" id="PTHR33365">
    <property type="entry name" value="YALI0B05434P"/>
    <property type="match status" value="1"/>
</dbReference>
<organism evidence="4 5">
    <name type="scientific">Punctularia strigosozonata (strain HHB-11173)</name>
    <name type="common">White-rot fungus</name>
    <dbReference type="NCBI Taxonomy" id="741275"/>
    <lineage>
        <taxon>Eukaryota</taxon>
        <taxon>Fungi</taxon>
        <taxon>Dikarya</taxon>
        <taxon>Basidiomycota</taxon>
        <taxon>Agaricomycotina</taxon>
        <taxon>Agaricomycetes</taxon>
        <taxon>Corticiales</taxon>
        <taxon>Punctulariaceae</taxon>
        <taxon>Punctularia</taxon>
    </lineage>
</organism>
<dbReference type="OrthoDB" id="3687641at2759"/>
<keyword evidence="2" id="KW-0560">Oxidoreductase</keyword>
<keyword evidence="5" id="KW-1185">Reference proteome</keyword>
<dbReference type="KEGG" id="psq:PUNSTDRAFT_138857"/>
<dbReference type="PANTHER" id="PTHR33365:SF11">
    <property type="entry name" value="TAT PATHWAY SIGNAL SEQUENCE"/>
    <property type="match status" value="1"/>
</dbReference>
<dbReference type="GO" id="GO:0016491">
    <property type="term" value="F:oxidoreductase activity"/>
    <property type="evidence" value="ECO:0007669"/>
    <property type="project" value="UniProtKB-KW"/>
</dbReference>